<evidence type="ECO:0000259" key="8">
    <source>
        <dbReference type="Pfam" id="PF02687"/>
    </source>
</evidence>
<dbReference type="InterPro" id="IPR051447">
    <property type="entry name" value="Lipoprotein-release_system"/>
</dbReference>
<evidence type="ECO:0000256" key="4">
    <source>
        <dbReference type="ARBA" id="ARBA00022692"/>
    </source>
</evidence>
<reference evidence="10 11" key="1">
    <citation type="submission" date="2020-02" db="EMBL/GenBank/DDBJ databases">
        <title>Flavobacteriaceae Psychroflexus bacterium YR1-1, complete genome.</title>
        <authorList>
            <person name="Li Y."/>
            <person name="Wu S."/>
        </authorList>
    </citation>
    <scope>NUCLEOTIDE SEQUENCE [LARGE SCALE GENOMIC DNA]</scope>
    <source>
        <strain evidence="10 11">YR1-1</strain>
    </source>
</reference>
<evidence type="ECO:0000256" key="6">
    <source>
        <dbReference type="ARBA" id="ARBA00023136"/>
    </source>
</evidence>
<proteinExistence type="inferred from homology"/>
<organism evidence="10 11">
    <name type="scientific">Psychroflexus aurantiacus</name>
    <dbReference type="NCBI Taxonomy" id="2709310"/>
    <lineage>
        <taxon>Bacteria</taxon>
        <taxon>Pseudomonadati</taxon>
        <taxon>Bacteroidota</taxon>
        <taxon>Flavobacteriia</taxon>
        <taxon>Flavobacteriales</taxon>
        <taxon>Flavobacteriaceae</taxon>
        <taxon>Psychroflexus</taxon>
    </lineage>
</organism>
<dbReference type="Pfam" id="PF02687">
    <property type="entry name" value="FtsX"/>
    <property type="match status" value="1"/>
</dbReference>
<keyword evidence="11" id="KW-1185">Reference proteome</keyword>
<gene>
    <name evidence="10" type="ORF">G3567_00525</name>
</gene>
<accession>A0A6B3QZY0</accession>
<feature type="domain" description="MacB-like periplasmic core" evidence="9">
    <location>
        <begin position="25"/>
        <end position="246"/>
    </location>
</feature>
<protein>
    <submittedName>
        <fullName evidence="10">ABC transporter permease</fullName>
    </submittedName>
</protein>
<feature type="transmembrane region" description="Helical" evidence="7">
    <location>
        <begin position="368"/>
        <end position="388"/>
    </location>
</feature>
<keyword evidence="6 7" id="KW-0472">Membrane</keyword>
<dbReference type="PANTHER" id="PTHR30489">
    <property type="entry name" value="LIPOPROTEIN-RELEASING SYSTEM TRANSMEMBRANE PROTEIN LOLE"/>
    <property type="match status" value="1"/>
</dbReference>
<feature type="domain" description="ABC3 transporter permease C-terminal" evidence="8">
    <location>
        <begin position="277"/>
        <end position="393"/>
    </location>
</feature>
<dbReference type="EMBL" id="JAAIKD010000001">
    <property type="protein sequence ID" value="NEV92630.1"/>
    <property type="molecule type" value="Genomic_DNA"/>
</dbReference>
<feature type="transmembrane region" description="Helical" evidence="7">
    <location>
        <begin position="21"/>
        <end position="49"/>
    </location>
</feature>
<dbReference type="Pfam" id="PF12704">
    <property type="entry name" value="MacB_PCD"/>
    <property type="match status" value="1"/>
</dbReference>
<evidence type="ECO:0000313" key="11">
    <source>
        <dbReference type="Proteomes" id="UP000478505"/>
    </source>
</evidence>
<keyword evidence="4 7" id="KW-0812">Transmembrane</keyword>
<dbReference type="Proteomes" id="UP000478505">
    <property type="component" value="Unassembled WGS sequence"/>
</dbReference>
<name>A0A6B3QZY0_9FLAO</name>
<comment type="caution">
    <text evidence="10">The sequence shown here is derived from an EMBL/GenBank/DDBJ whole genome shotgun (WGS) entry which is preliminary data.</text>
</comment>
<comment type="subcellular location">
    <subcellularLocation>
        <location evidence="1">Cell membrane</location>
        <topology evidence="1">Multi-pass membrane protein</topology>
    </subcellularLocation>
</comment>
<dbReference type="InterPro" id="IPR003838">
    <property type="entry name" value="ABC3_permease_C"/>
</dbReference>
<feature type="transmembrane region" description="Helical" evidence="7">
    <location>
        <begin position="320"/>
        <end position="348"/>
    </location>
</feature>
<evidence type="ECO:0000256" key="7">
    <source>
        <dbReference type="SAM" id="Phobius"/>
    </source>
</evidence>
<sequence>MNVSFYIARRYFFSKSSNTAINIITWIASVGVIAGALSLFVVLSAFAGLKEFSLSFTNKFDPDLKVLPETGKFFKVDSLQKAQLQNHADIAMYSEVVEERVLLSFKSKNTPAFIKGVDTSYPAISEIKNAVFLGQWLEEDRYQVVLGNDLSRKLSAGVRDYSDLLNLYVPKPGKGQVLNVRDAFRTANATVVGIYSINEELDKKYAFTDISFARSLLQLSENEVSALEVNVSPSADLNSVRKDLNALFNSTIIIKDRIQLNDSLYKMLNTENLAVYLIFTLVIIIALFNVIGSIIMAVLEKRQNSKTLLNLGLTKAEIQRIFFFQGGLMSIAGGLVGLVLGVLLVLSQLYFEWIMITPSLAYPVKLEFINILIVFVTITGLGFLASYISSQAVKRSLR</sequence>
<feature type="transmembrane region" description="Helical" evidence="7">
    <location>
        <begin position="273"/>
        <end position="299"/>
    </location>
</feature>
<dbReference type="PANTHER" id="PTHR30489:SF0">
    <property type="entry name" value="LIPOPROTEIN-RELEASING SYSTEM TRANSMEMBRANE PROTEIN LOLE"/>
    <property type="match status" value="1"/>
</dbReference>
<dbReference type="GO" id="GO:0098797">
    <property type="term" value="C:plasma membrane protein complex"/>
    <property type="evidence" value="ECO:0007669"/>
    <property type="project" value="TreeGrafter"/>
</dbReference>
<evidence type="ECO:0000256" key="5">
    <source>
        <dbReference type="ARBA" id="ARBA00022989"/>
    </source>
</evidence>
<dbReference type="AlphaFoldDB" id="A0A6B3QZY0"/>
<dbReference type="InterPro" id="IPR025857">
    <property type="entry name" value="MacB_PCD"/>
</dbReference>
<evidence type="ECO:0000256" key="3">
    <source>
        <dbReference type="ARBA" id="ARBA00022475"/>
    </source>
</evidence>
<comment type="similarity">
    <text evidence="2">Belongs to the ABC-4 integral membrane protein family. LolC/E subfamily.</text>
</comment>
<dbReference type="GO" id="GO:0044874">
    <property type="term" value="P:lipoprotein localization to outer membrane"/>
    <property type="evidence" value="ECO:0007669"/>
    <property type="project" value="TreeGrafter"/>
</dbReference>
<evidence type="ECO:0000256" key="2">
    <source>
        <dbReference type="ARBA" id="ARBA00005236"/>
    </source>
</evidence>
<keyword evidence="3" id="KW-1003">Cell membrane</keyword>
<evidence type="ECO:0000313" key="10">
    <source>
        <dbReference type="EMBL" id="NEV92630.1"/>
    </source>
</evidence>
<evidence type="ECO:0000259" key="9">
    <source>
        <dbReference type="Pfam" id="PF12704"/>
    </source>
</evidence>
<dbReference type="RefSeq" id="WP_164003223.1">
    <property type="nucleotide sequence ID" value="NZ_JAAIKD010000001.1"/>
</dbReference>
<evidence type="ECO:0000256" key="1">
    <source>
        <dbReference type="ARBA" id="ARBA00004651"/>
    </source>
</evidence>
<keyword evidence="5 7" id="KW-1133">Transmembrane helix</keyword>